<dbReference type="Pfam" id="PF06609">
    <property type="entry name" value="TRI12"/>
    <property type="match status" value="1"/>
</dbReference>
<feature type="transmembrane region" description="Helical" evidence="7">
    <location>
        <begin position="295"/>
        <end position="313"/>
    </location>
</feature>
<dbReference type="OrthoDB" id="2587356at2759"/>
<evidence type="ECO:0000256" key="2">
    <source>
        <dbReference type="ARBA" id="ARBA00022448"/>
    </source>
</evidence>
<dbReference type="PANTHER" id="PTHR23501:SF195">
    <property type="entry name" value="PEP5"/>
    <property type="match status" value="1"/>
</dbReference>
<feature type="region of interest" description="Disordered" evidence="6">
    <location>
        <begin position="1"/>
        <end position="38"/>
    </location>
</feature>
<keyword evidence="9" id="KW-1185">Reference proteome</keyword>
<feature type="transmembrane region" description="Helical" evidence="7">
    <location>
        <begin position="179"/>
        <end position="200"/>
    </location>
</feature>
<name>A0A517LCH9_9PEZI</name>
<comment type="subcellular location">
    <subcellularLocation>
        <location evidence="1">Membrane</location>
        <topology evidence="1">Multi-pass membrane protein</topology>
    </subcellularLocation>
</comment>
<sequence>MADVQPIAEKGPANETSADEPEENHDSSSPGDLTYDNEDEEPELHARTYIALAAMFLLNFIQAFALTGPPTVLSYIGTDLHDPLSQTWIPSVFSLVQAVLSPLFASISDTFQARKALLVVPALISFIGAAIAPTATSMSRWIMMAVWGLTAAGIFFGYRPPRRHTRFDSLSFLQKIRRLDLPGFGLLTAGLTLLLTGINLGGGLYSWNSGPVLSTLIIGIVLLVSFGLYEWRITETGILDHALFRGGKHRGRTFAICVALMFLEGIIVFGFFVFYPVLTASLFEEDPFLGAARIQPYWLACGLGTIIFGIWSTRARTIKVPLLVGFAILTSGFVGLATIQPGHSLSAVVFAGLAGLGVGAPLILILAGVQLSTPHHLIATATAATTSARSVSGTAFTAIYAAALNDGLTKKMPAYIANAVIRAGLPLSSVAAFVNALAAKDTAALPKIPGVTPMIIQAGLGGMKQAFADSIRVVYIIAAPFGLLACIGCLFLGDLRTTMSYRVDAPVEKLKAKHHRGNTPIAV</sequence>
<dbReference type="SUPFAM" id="SSF103473">
    <property type="entry name" value="MFS general substrate transporter"/>
    <property type="match status" value="1"/>
</dbReference>
<dbReference type="PANTHER" id="PTHR23501">
    <property type="entry name" value="MAJOR FACILITATOR SUPERFAMILY"/>
    <property type="match status" value="1"/>
</dbReference>
<dbReference type="InterPro" id="IPR010573">
    <property type="entry name" value="MFS_Str1/Tri12-like"/>
</dbReference>
<organism evidence="8 9">
    <name type="scientific">Venturia effusa</name>
    <dbReference type="NCBI Taxonomy" id="50376"/>
    <lineage>
        <taxon>Eukaryota</taxon>
        <taxon>Fungi</taxon>
        <taxon>Dikarya</taxon>
        <taxon>Ascomycota</taxon>
        <taxon>Pezizomycotina</taxon>
        <taxon>Dothideomycetes</taxon>
        <taxon>Pleosporomycetidae</taxon>
        <taxon>Venturiales</taxon>
        <taxon>Venturiaceae</taxon>
        <taxon>Venturia</taxon>
    </lineage>
</organism>
<evidence type="ECO:0000313" key="8">
    <source>
        <dbReference type="EMBL" id="QDS73349.1"/>
    </source>
</evidence>
<keyword evidence="5 7" id="KW-0472">Membrane</keyword>
<dbReference type="Proteomes" id="UP000316270">
    <property type="component" value="Chromosome 9"/>
</dbReference>
<feature type="transmembrane region" description="Helical" evidence="7">
    <location>
        <begin position="117"/>
        <end position="135"/>
    </location>
</feature>
<dbReference type="InterPro" id="IPR036259">
    <property type="entry name" value="MFS_trans_sf"/>
</dbReference>
<feature type="transmembrane region" description="Helical" evidence="7">
    <location>
        <begin position="212"/>
        <end position="231"/>
    </location>
</feature>
<protein>
    <recommendedName>
        <fullName evidence="10">Major facilitator superfamily (MFS) profile domain-containing protein</fullName>
    </recommendedName>
</protein>
<dbReference type="GO" id="GO:0005886">
    <property type="term" value="C:plasma membrane"/>
    <property type="evidence" value="ECO:0007669"/>
    <property type="project" value="TreeGrafter"/>
</dbReference>
<feature type="transmembrane region" description="Helical" evidence="7">
    <location>
        <begin position="87"/>
        <end position="105"/>
    </location>
</feature>
<reference evidence="8 9" key="1">
    <citation type="submission" date="2019-07" db="EMBL/GenBank/DDBJ databases">
        <title>Finished genome of Venturia effusa.</title>
        <authorList>
            <person name="Young C.A."/>
            <person name="Cox M.P."/>
            <person name="Ganley A.R.D."/>
            <person name="David W.J."/>
        </authorList>
    </citation>
    <scope>NUCLEOTIDE SEQUENCE [LARGE SCALE GENOMIC DNA]</scope>
    <source>
        <strain evidence="9">albino</strain>
    </source>
</reference>
<dbReference type="EMBL" id="CP042193">
    <property type="protein sequence ID" value="QDS73349.1"/>
    <property type="molecule type" value="Genomic_DNA"/>
</dbReference>
<keyword evidence="4 7" id="KW-1133">Transmembrane helix</keyword>
<dbReference type="Gene3D" id="1.20.1250.20">
    <property type="entry name" value="MFS general substrate transporter like domains"/>
    <property type="match status" value="1"/>
</dbReference>
<feature type="transmembrane region" description="Helical" evidence="7">
    <location>
        <begin position="473"/>
        <end position="493"/>
    </location>
</feature>
<accession>A0A517LCH9</accession>
<keyword evidence="3 7" id="KW-0812">Transmembrane</keyword>
<evidence type="ECO:0000256" key="4">
    <source>
        <dbReference type="ARBA" id="ARBA00022989"/>
    </source>
</evidence>
<evidence type="ECO:0000256" key="3">
    <source>
        <dbReference type="ARBA" id="ARBA00022692"/>
    </source>
</evidence>
<feature type="transmembrane region" description="Helical" evidence="7">
    <location>
        <begin position="345"/>
        <end position="369"/>
    </location>
</feature>
<feature type="transmembrane region" description="Helical" evidence="7">
    <location>
        <begin position="252"/>
        <end position="275"/>
    </location>
</feature>
<evidence type="ECO:0000256" key="7">
    <source>
        <dbReference type="SAM" id="Phobius"/>
    </source>
</evidence>
<feature type="transmembrane region" description="Helical" evidence="7">
    <location>
        <begin position="49"/>
        <end position="67"/>
    </location>
</feature>
<keyword evidence="2" id="KW-0813">Transport</keyword>
<proteinExistence type="predicted"/>
<evidence type="ECO:0000313" key="9">
    <source>
        <dbReference type="Proteomes" id="UP000316270"/>
    </source>
</evidence>
<evidence type="ECO:0008006" key="10">
    <source>
        <dbReference type="Google" id="ProtNLM"/>
    </source>
</evidence>
<evidence type="ECO:0000256" key="1">
    <source>
        <dbReference type="ARBA" id="ARBA00004141"/>
    </source>
</evidence>
<gene>
    <name evidence="8" type="ORF">FKW77_006804</name>
</gene>
<feature type="transmembrane region" description="Helical" evidence="7">
    <location>
        <begin position="320"/>
        <end position="339"/>
    </location>
</feature>
<dbReference type="AlphaFoldDB" id="A0A517LCH9"/>
<evidence type="ECO:0000256" key="6">
    <source>
        <dbReference type="SAM" id="MobiDB-lite"/>
    </source>
</evidence>
<evidence type="ECO:0000256" key="5">
    <source>
        <dbReference type="ARBA" id="ARBA00023136"/>
    </source>
</evidence>
<feature type="transmembrane region" description="Helical" evidence="7">
    <location>
        <begin position="141"/>
        <end position="158"/>
    </location>
</feature>
<dbReference type="GO" id="GO:0022857">
    <property type="term" value="F:transmembrane transporter activity"/>
    <property type="evidence" value="ECO:0007669"/>
    <property type="project" value="InterPro"/>
</dbReference>